<feature type="compositionally biased region" description="Acidic residues" evidence="11">
    <location>
        <begin position="1"/>
        <end position="27"/>
    </location>
</feature>
<keyword evidence="3" id="KW-0479">Metal-binding</keyword>
<dbReference type="PROSITE" id="PS50016">
    <property type="entry name" value="ZF_PHD_2"/>
    <property type="match status" value="2"/>
</dbReference>
<evidence type="ECO:0000256" key="3">
    <source>
        <dbReference type="ARBA" id="ARBA00022723"/>
    </source>
</evidence>
<dbReference type="InterPro" id="IPR001965">
    <property type="entry name" value="Znf_PHD"/>
</dbReference>
<keyword evidence="2" id="KW-0597">Phosphoprotein</keyword>
<dbReference type="Gene3D" id="3.30.40.10">
    <property type="entry name" value="Zinc/RING finger domain, C3HC4 (zinc finger)"/>
    <property type="match status" value="2"/>
</dbReference>
<gene>
    <name evidence="13" type="ORF">ACJMK2_007758</name>
</gene>
<dbReference type="Pfam" id="PF08073">
    <property type="entry name" value="CHDNT"/>
    <property type="match status" value="1"/>
</dbReference>
<keyword evidence="8" id="KW-0804">Transcription</keyword>
<dbReference type="SUPFAM" id="SSF57903">
    <property type="entry name" value="FYVE/PHD zinc finger"/>
    <property type="match status" value="2"/>
</dbReference>
<dbReference type="PANTHER" id="PTHR24102:SF28">
    <property type="entry name" value="PHD-TYPE DOMAIN-CONTAINING PROTEIN"/>
    <property type="match status" value="1"/>
</dbReference>
<feature type="compositionally biased region" description="Acidic residues" evidence="11">
    <location>
        <begin position="226"/>
        <end position="236"/>
    </location>
</feature>
<evidence type="ECO:0000256" key="6">
    <source>
        <dbReference type="ARBA" id="ARBA00023015"/>
    </source>
</evidence>
<keyword evidence="6" id="KW-0805">Transcription regulation</keyword>
<keyword evidence="9" id="KW-0539">Nucleus</keyword>
<feature type="compositionally biased region" description="Acidic residues" evidence="11">
    <location>
        <begin position="246"/>
        <end position="255"/>
    </location>
</feature>
<dbReference type="AlphaFoldDB" id="A0ABD3VJX6"/>
<dbReference type="PANTHER" id="PTHR24102">
    <property type="entry name" value="PHD FINGER PROTEIN"/>
    <property type="match status" value="1"/>
</dbReference>
<feature type="compositionally biased region" description="Basic residues" evidence="11">
    <location>
        <begin position="75"/>
        <end position="86"/>
    </location>
</feature>
<dbReference type="Proteomes" id="UP001634394">
    <property type="component" value="Unassembled WGS sequence"/>
</dbReference>
<feature type="compositionally biased region" description="Basic and acidic residues" evidence="11">
    <location>
        <begin position="216"/>
        <end position="225"/>
    </location>
</feature>
<dbReference type="FunFam" id="3.30.40.10:FF:000001">
    <property type="entry name" value="chromodomain-helicase-DNA-binding protein 3 isoform X1"/>
    <property type="match status" value="1"/>
</dbReference>
<keyword evidence="14" id="KW-1185">Reference proteome</keyword>
<dbReference type="CDD" id="cd15531">
    <property type="entry name" value="PHD1_CHD_II"/>
    <property type="match status" value="1"/>
</dbReference>
<proteinExistence type="predicted"/>
<dbReference type="Pfam" id="PF00628">
    <property type="entry name" value="PHD"/>
    <property type="match status" value="2"/>
</dbReference>
<dbReference type="SMART" id="SM00249">
    <property type="entry name" value="PHD"/>
    <property type="match status" value="2"/>
</dbReference>
<dbReference type="CDD" id="cd15532">
    <property type="entry name" value="PHD2_CHD_II"/>
    <property type="match status" value="1"/>
</dbReference>
<dbReference type="EMBL" id="JBJQND010000011">
    <property type="protein sequence ID" value="KAL3861735.1"/>
    <property type="molecule type" value="Genomic_DNA"/>
</dbReference>
<evidence type="ECO:0000313" key="13">
    <source>
        <dbReference type="EMBL" id="KAL3861735.1"/>
    </source>
</evidence>
<feature type="region of interest" description="Disordered" evidence="11">
    <location>
        <begin position="1"/>
        <end position="137"/>
    </location>
</feature>
<keyword evidence="7" id="KW-0238">DNA-binding</keyword>
<evidence type="ECO:0000313" key="14">
    <source>
        <dbReference type="Proteomes" id="UP001634394"/>
    </source>
</evidence>
<name>A0ABD3VJX6_SINWO</name>
<feature type="domain" description="PHD-type" evidence="12">
    <location>
        <begin position="351"/>
        <end position="398"/>
    </location>
</feature>
<evidence type="ECO:0000256" key="8">
    <source>
        <dbReference type="ARBA" id="ARBA00023163"/>
    </source>
</evidence>
<dbReference type="InterPro" id="IPR011011">
    <property type="entry name" value="Znf_FYVE_PHD"/>
</dbReference>
<dbReference type="GO" id="GO:0003677">
    <property type="term" value="F:DNA binding"/>
    <property type="evidence" value="ECO:0007669"/>
    <property type="project" value="UniProtKB-KW"/>
</dbReference>
<feature type="domain" description="PHD-type" evidence="12">
    <location>
        <begin position="409"/>
        <end position="456"/>
    </location>
</feature>
<dbReference type="GO" id="GO:0008270">
    <property type="term" value="F:zinc ion binding"/>
    <property type="evidence" value="ECO:0007669"/>
    <property type="project" value="UniProtKB-KW"/>
</dbReference>
<feature type="compositionally biased region" description="Basic residues" evidence="11">
    <location>
        <begin position="311"/>
        <end position="338"/>
    </location>
</feature>
<evidence type="ECO:0000256" key="11">
    <source>
        <dbReference type="SAM" id="MobiDB-lite"/>
    </source>
</evidence>
<evidence type="ECO:0000256" key="10">
    <source>
        <dbReference type="PROSITE-ProRule" id="PRU00146"/>
    </source>
</evidence>
<evidence type="ECO:0000256" key="1">
    <source>
        <dbReference type="ARBA" id="ARBA00004123"/>
    </source>
</evidence>
<evidence type="ECO:0000256" key="9">
    <source>
        <dbReference type="ARBA" id="ARBA00023242"/>
    </source>
</evidence>
<evidence type="ECO:0000256" key="5">
    <source>
        <dbReference type="ARBA" id="ARBA00022833"/>
    </source>
</evidence>
<dbReference type="InterPro" id="IPR013083">
    <property type="entry name" value="Znf_RING/FYVE/PHD"/>
</dbReference>
<comment type="subcellular location">
    <subcellularLocation>
        <location evidence="1">Nucleus</location>
    </subcellularLocation>
</comment>
<evidence type="ECO:0000259" key="12">
    <source>
        <dbReference type="PROSITE" id="PS50016"/>
    </source>
</evidence>
<keyword evidence="5" id="KW-0862">Zinc</keyword>
<dbReference type="GO" id="GO:0005634">
    <property type="term" value="C:nucleus"/>
    <property type="evidence" value="ECO:0007669"/>
    <property type="project" value="UniProtKB-SubCell"/>
</dbReference>
<accession>A0ABD3VJX6</accession>
<sequence>MSDDSRSDEEMEESLDLEEAGEAEDGVGESLFPQSRGESGEDSCLLAREQDDEERIPEKKGKKRKKKDGSEKEKKKSKKKKKKHHNDHGDSDVGSDAEIDSPKKKKKKKEKEKKLSLEITPQPRIDRPRPGPETSDDLCEKLGLNNIEDGYTDDDFETLNNYKLFREYIQPRLAKANPKVAASKMVTLIAAKWREFATTAGAWKKNKLGLTSPTIEKKEEIKEKEEEVEQEQDTEPETIPSKDDSVQEDNEEDESVEGKPKRKRGQKKQAVAPIKIKLSKKKRRRRPNSMEVSTQVMRSLRGNWRKPVLLQKKRQRRRHPIKRSKRGRGVRNKKKTKLTNKYPTDPDTDHQDYCEVCQQGGEIILCDTCPRAYHLVCLDPELEEAPEGKWSCPHCEGEGIQEQEEDEHMEFCRVCKDGGELICCDSCPSAYHPQCCNPPLKGVPDGEWHCPRCSCPPLKGKVAKILTWRWTEPPKNEEKLEELDHTHHHSPKETAMYRIYMRKNDMDEPPPLEDGSSYGP</sequence>
<organism evidence="13 14">
    <name type="scientific">Sinanodonta woodiana</name>
    <name type="common">Chinese pond mussel</name>
    <name type="synonym">Anodonta woodiana</name>
    <dbReference type="NCBI Taxonomy" id="1069815"/>
    <lineage>
        <taxon>Eukaryota</taxon>
        <taxon>Metazoa</taxon>
        <taxon>Spiralia</taxon>
        <taxon>Lophotrochozoa</taxon>
        <taxon>Mollusca</taxon>
        <taxon>Bivalvia</taxon>
        <taxon>Autobranchia</taxon>
        <taxon>Heteroconchia</taxon>
        <taxon>Palaeoheterodonta</taxon>
        <taxon>Unionida</taxon>
        <taxon>Unionoidea</taxon>
        <taxon>Unionidae</taxon>
        <taxon>Unioninae</taxon>
        <taxon>Sinanodonta</taxon>
    </lineage>
</organism>
<dbReference type="InterPro" id="IPR012958">
    <property type="entry name" value="CHD_N"/>
</dbReference>
<keyword evidence="4 10" id="KW-0863">Zinc-finger</keyword>
<feature type="region of interest" description="Disordered" evidence="11">
    <location>
        <begin position="216"/>
        <end position="344"/>
    </location>
</feature>
<evidence type="ECO:0000256" key="2">
    <source>
        <dbReference type="ARBA" id="ARBA00022553"/>
    </source>
</evidence>
<feature type="compositionally biased region" description="Basic residues" evidence="11">
    <location>
        <begin position="277"/>
        <end position="287"/>
    </location>
</feature>
<dbReference type="InterPro" id="IPR019787">
    <property type="entry name" value="Znf_PHD-finger"/>
</dbReference>
<evidence type="ECO:0000256" key="4">
    <source>
        <dbReference type="ARBA" id="ARBA00022771"/>
    </source>
</evidence>
<evidence type="ECO:0000256" key="7">
    <source>
        <dbReference type="ARBA" id="ARBA00023125"/>
    </source>
</evidence>
<reference evidence="13 14" key="1">
    <citation type="submission" date="2024-11" db="EMBL/GenBank/DDBJ databases">
        <title>Chromosome-level genome assembly of the freshwater bivalve Anodonta woodiana.</title>
        <authorList>
            <person name="Chen X."/>
        </authorList>
    </citation>
    <scope>NUCLEOTIDE SEQUENCE [LARGE SCALE GENOMIC DNA]</scope>
    <source>
        <strain evidence="13">MN2024</strain>
        <tissue evidence="13">Gills</tissue>
    </source>
</reference>
<comment type="caution">
    <text evidence="13">The sequence shown here is derived from an EMBL/GenBank/DDBJ whole genome shotgun (WGS) entry which is preliminary data.</text>
</comment>
<protein>
    <recommendedName>
        <fullName evidence="12">PHD-type domain-containing protein</fullName>
    </recommendedName>
</protein>